<dbReference type="InterPro" id="IPR008283">
    <property type="entry name" value="Peptidase_M17_N"/>
</dbReference>
<dbReference type="GO" id="GO:0030145">
    <property type="term" value="F:manganese ion binding"/>
    <property type="evidence" value="ECO:0007669"/>
    <property type="project" value="UniProtKB-UniRule"/>
</dbReference>
<feature type="binding site" evidence="7">
    <location>
        <position position="268"/>
    </location>
    <ligand>
        <name>Mn(2+)</name>
        <dbReference type="ChEBI" id="CHEBI:29035"/>
        <label>2</label>
    </ligand>
</feature>
<feature type="active site" evidence="7">
    <location>
        <position position="280"/>
    </location>
</feature>
<feature type="binding site" evidence="7">
    <location>
        <position position="273"/>
    </location>
    <ligand>
        <name>Mn(2+)</name>
        <dbReference type="ChEBI" id="CHEBI:29035"/>
        <label>2</label>
    </ligand>
</feature>
<organism evidence="9 10">
    <name type="scientific">Candidatus Magasanikbacteria bacterium CG_4_10_14_0_2_um_filter_37_12</name>
    <dbReference type="NCBI Taxonomy" id="1974637"/>
    <lineage>
        <taxon>Bacteria</taxon>
        <taxon>Candidatus Magasanikiibacteriota</taxon>
    </lineage>
</organism>
<keyword evidence="7" id="KW-0963">Cytoplasm</keyword>
<dbReference type="NCBIfam" id="NF002074">
    <property type="entry name" value="PRK00913.1-4"/>
    <property type="match status" value="1"/>
</dbReference>
<comment type="similarity">
    <text evidence="3 7">Belongs to the peptidase M17 family.</text>
</comment>
<dbReference type="GO" id="GO:0006508">
    <property type="term" value="P:proteolysis"/>
    <property type="evidence" value="ECO:0007669"/>
    <property type="project" value="UniProtKB-KW"/>
</dbReference>
<dbReference type="CDD" id="cd00433">
    <property type="entry name" value="Peptidase_M17"/>
    <property type="match status" value="1"/>
</dbReference>
<evidence type="ECO:0000256" key="2">
    <source>
        <dbReference type="ARBA" id="ARBA00000967"/>
    </source>
</evidence>
<dbReference type="PANTHER" id="PTHR11963">
    <property type="entry name" value="LEUCINE AMINOPEPTIDASE-RELATED"/>
    <property type="match status" value="1"/>
</dbReference>
<keyword evidence="7" id="KW-0479">Metal-binding</keyword>
<feature type="binding site" evidence="7">
    <location>
        <position position="291"/>
    </location>
    <ligand>
        <name>Mn(2+)</name>
        <dbReference type="ChEBI" id="CHEBI:29035"/>
        <label>2</label>
    </ligand>
</feature>
<feature type="domain" description="Cytosol aminopeptidase" evidence="8">
    <location>
        <begin position="348"/>
        <end position="355"/>
    </location>
</feature>
<dbReference type="PRINTS" id="PR00481">
    <property type="entry name" value="LAMNOPPTDASE"/>
</dbReference>
<keyword evidence="4 7" id="KW-0031">Aminopeptidase</keyword>
<dbReference type="HAMAP" id="MF_00181">
    <property type="entry name" value="Cytosol_peptidase_M17"/>
    <property type="match status" value="1"/>
</dbReference>
<feature type="binding site" evidence="7">
    <location>
        <position position="273"/>
    </location>
    <ligand>
        <name>Mn(2+)</name>
        <dbReference type="ChEBI" id="CHEBI:29035"/>
        <label>1</label>
    </ligand>
</feature>
<evidence type="ECO:0000313" key="10">
    <source>
        <dbReference type="Proteomes" id="UP000228568"/>
    </source>
</evidence>
<evidence type="ECO:0000256" key="4">
    <source>
        <dbReference type="ARBA" id="ARBA00022438"/>
    </source>
</evidence>
<keyword evidence="7" id="KW-0464">Manganese</keyword>
<dbReference type="InterPro" id="IPR011356">
    <property type="entry name" value="Leucine_aapep/pepB"/>
</dbReference>
<dbReference type="PANTHER" id="PTHR11963:SF23">
    <property type="entry name" value="CYTOSOL AMINOPEPTIDASE"/>
    <property type="match status" value="1"/>
</dbReference>
<evidence type="ECO:0000259" key="8">
    <source>
        <dbReference type="PROSITE" id="PS00631"/>
    </source>
</evidence>
<feature type="binding site" evidence="7">
    <location>
        <position position="352"/>
    </location>
    <ligand>
        <name>Mn(2+)</name>
        <dbReference type="ChEBI" id="CHEBI:29035"/>
        <label>2</label>
    </ligand>
</feature>
<dbReference type="Proteomes" id="UP000228568">
    <property type="component" value="Unassembled WGS sequence"/>
</dbReference>
<feature type="active site" evidence="7">
    <location>
        <position position="354"/>
    </location>
</feature>
<dbReference type="EC" id="3.4.11.1" evidence="7"/>
<comment type="function">
    <text evidence="7">Presumably involved in the processing and regular turnover of intracellular proteins. Catalyzes the removal of unsubstituted N-terminal amino acids from various peptides.</text>
</comment>
<evidence type="ECO:0000256" key="7">
    <source>
        <dbReference type="HAMAP-Rule" id="MF_00181"/>
    </source>
</evidence>
<dbReference type="GO" id="GO:0005737">
    <property type="term" value="C:cytoplasm"/>
    <property type="evidence" value="ECO:0007669"/>
    <property type="project" value="UniProtKB-SubCell"/>
</dbReference>
<dbReference type="Gene3D" id="3.40.220.10">
    <property type="entry name" value="Leucine Aminopeptidase, subunit E, domain 1"/>
    <property type="match status" value="1"/>
</dbReference>
<dbReference type="PROSITE" id="PS00631">
    <property type="entry name" value="CYTOSOL_AP"/>
    <property type="match status" value="1"/>
</dbReference>
<comment type="catalytic activity">
    <reaction evidence="2 7">
        <text>Release of an N-terminal amino acid, preferentially leucine, but not glutamic or aspartic acids.</text>
        <dbReference type="EC" id="3.4.11.10"/>
    </reaction>
</comment>
<feature type="binding site" evidence="7">
    <location>
        <position position="352"/>
    </location>
    <ligand>
        <name>Mn(2+)</name>
        <dbReference type="ChEBI" id="CHEBI:29035"/>
        <label>1</label>
    </ligand>
</feature>
<dbReference type="InterPro" id="IPR043472">
    <property type="entry name" value="Macro_dom-like"/>
</dbReference>
<comment type="catalytic activity">
    <reaction evidence="1 7">
        <text>Release of an N-terminal amino acid, Xaa-|-Yaa-, in which Xaa is preferably Leu, but may be other amino acids including Pro although not Arg or Lys, and Yaa may be Pro. Amino acid amides and methyl esters are also readily hydrolyzed, but rates on arylamides are exceedingly low.</text>
        <dbReference type="EC" id="3.4.11.1"/>
    </reaction>
</comment>
<evidence type="ECO:0000256" key="1">
    <source>
        <dbReference type="ARBA" id="ARBA00000135"/>
    </source>
</evidence>
<evidence type="ECO:0000256" key="3">
    <source>
        <dbReference type="ARBA" id="ARBA00009528"/>
    </source>
</evidence>
<accession>A0A2M7V9M8</accession>
<evidence type="ECO:0000256" key="5">
    <source>
        <dbReference type="ARBA" id="ARBA00022670"/>
    </source>
</evidence>
<dbReference type="Pfam" id="PF02789">
    <property type="entry name" value="Peptidase_M17_N"/>
    <property type="match status" value="1"/>
</dbReference>
<dbReference type="EC" id="3.4.11.10" evidence="7"/>
<dbReference type="GO" id="GO:0070006">
    <property type="term" value="F:metalloaminopeptidase activity"/>
    <property type="evidence" value="ECO:0007669"/>
    <property type="project" value="InterPro"/>
</dbReference>
<reference evidence="10" key="1">
    <citation type="submission" date="2017-09" db="EMBL/GenBank/DDBJ databases">
        <title>Depth-based differentiation of microbial function through sediment-hosted aquifers and enrichment of novel symbionts in the deep terrestrial subsurface.</title>
        <authorList>
            <person name="Probst A.J."/>
            <person name="Ladd B."/>
            <person name="Jarett J.K."/>
            <person name="Geller-Mcgrath D.E."/>
            <person name="Sieber C.M.K."/>
            <person name="Emerson J.B."/>
            <person name="Anantharaman K."/>
            <person name="Thomas B.C."/>
            <person name="Malmstrom R."/>
            <person name="Stieglmeier M."/>
            <person name="Klingl A."/>
            <person name="Woyke T."/>
            <person name="Ryan C.M."/>
            <person name="Banfield J.F."/>
        </authorList>
    </citation>
    <scope>NUCLEOTIDE SEQUENCE [LARGE SCALE GENOMIC DNA]</scope>
</reference>
<feature type="binding site" evidence="7">
    <location>
        <position position="350"/>
    </location>
    <ligand>
        <name>Mn(2+)</name>
        <dbReference type="ChEBI" id="CHEBI:29035"/>
        <label>1</label>
    </ligand>
</feature>
<gene>
    <name evidence="7" type="primary">pepA</name>
    <name evidence="9" type="ORF">COX81_00675</name>
</gene>
<dbReference type="SUPFAM" id="SSF52949">
    <property type="entry name" value="Macro domain-like"/>
    <property type="match status" value="1"/>
</dbReference>
<dbReference type="AlphaFoldDB" id="A0A2M7V9M8"/>
<sequence>MGNHSNYLFMPRYSTKNDKSQSQDCLIIPLFEDKLTPPDQFGDLVANAVKTKDFEGKKGQAIFLYTGNKVISRVLLLGLGKRKDFKLRSWKQIIGTAVISCQGKKAEKIGLVIPGDVGEFVDTKVLAKSTVVAIETANYSFDEHKSHEDAIVKSLKSVEFILDKKNWRVWNKGVEEGVIIGGAVNFTRHLGNTTPSTMTPTFLAGEAQRIVKKNSKLKIKVLAYPEIKRLGMGCFLGVAQGSSEEPKFIIVEYYGTTKSQKPTVLVGKGVTFDSGGLSLKPDPYMCNMKFDMLGGATVLGILDAVSKLGLKKNVIALIPACENMPGGKAYRPDDILINMEGKSVLVDNTDAEGRLILCDALSYAKRFKPKEVVDFATLTGSCFVALGNERSGLFSPEDKIVEKLLSSSETVGEQLWRLPMGEEYSEAMKCEIADIRNAGGVGERRYGGASTAAAFLQFFTLDKDGNSEYPWAHIDLSCSFYVGKGKPYIRGGANGFGVESLVEYLS</sequence>
<protein>
    <recommendedName>
        <fullName evidence="7">Probable cytosol aminopeptidase</fullName>
        <ecNumber evidence="7">3.4.11.1</ecNumber>
    </recommendedName>
    <alternativeName>
        <fullName evidence="7">Leucine aminopeptidase</fullName>
        <shortName evidence="7">LAP</shortName>
        <ecNumber evidence="7">3.4.11.10</ecNumber>
    </alternativeName>
    <alternativeName>
        <fullName evidence="7">Leucyl aminopeptidase</fullName>
    </alternativeName>
</protein>
<dbReference type="InterPro" id="IPR023042">
    <property type="entry name" value="Peptidase_M17_leu_NH2_pept"/>
</dbReference>
<comment type="subcellular location">
    <subcellularLocation>
        <location evidence="7">Cytoplasm</location>
    </subcellularLocation>
</comment>
<dbReference type="InterPro" id="IPR000819">
    <property type="entry name" value="Peptidase_M17_C"/>
</dbReference>
<keyword evidence="5 7" id="KW-0645">Protease</keyword>
<dbReference type="Gene3D" id="3.40.630.10">
    <property type="entry name" value="Zn peptidases"/>
    <property type="match status" value="1"/>
</dbReference>
<dbReference type="EMBL" id="PFPK01000009">
    <property type="protein sequence ID" value="PIZ95566.1"/>
    <property type="molecule type" value="Genomic_DNA"/>
</dbReference>
<dbReference type="Pfam" id="PF00883">
    <property type="entry name" value="Peptidase_M17"/>
    <property type="match status" value="1"/>
</dbReference>
<comment type="caution">
    <text evidence="9">The sequence shown here is derived from an EMBL/GenBank/DDBJ whole genome shotgun (WGS) entry which is preliminary data.</text>
</comment>
<name>A0A2M7V9M8_9BACT</name>
<dbReference type="SUPFAM" id="SSF53187">
    <property type="entry name" value="Zn-dependent exopeptidases"/>
    <property type="match status" value="1"/>
</dbReference>
<comment type="cofactor">
    <cofactor evidence="7">
        <name>Mn(2+)</name>
        <dbReference type="ChEBI" id="CHEBI:29035"/>
    </cofactor>
    <text evidence="7">Binds 2 manganese ions per subunit.</text>
</comment>
<evidence type="ECO:0000313" key="9">
    <source>
        <dbReference type="EMBL" id="PIZ95566.1"/>
    </source>
</evidence>
<keyword evidence="6 7" id="KW-0378">Hydrolase</keyword>
<proteinExistence type="inferred from homology"/>
<evidence type="ECO:0000256" key="6">
    <source>
        <dbReference type="ARBA" id="ARBA00022801"/>
    </source>
</evidence>